<organism evidence="1 2">
    <name type="scientific">Candidatus Kaiserbacteria bacterium RIFCSPHIGHO2_01_FULL_56_24</name>
    <dbReference type="NCBI Taxonomy" id="1798487"/>
    <lineage>
        <taxon>Bacteria</taxon>
        <taxon>Candidatus Kaiseribacteriota</taxon>
    </lineage>
</organism>
<name>A0A1F6DFK9_9BACT</name>
<accession>A0A1F6DFK9</accession>
<dbReference type="EMBL" id="MFLA01000013">
    <property type="protein sequence ID" value="OGG60156.1"/>
    <property type="molecule type" value="Genomic_DNA"/>
</dbReference>
<proteinExistence type="predicted"/>
<reference evidence="1 2" key="1">
    <citation type="journal article" date="2016" name="Nat. Commun.">
        <title>Thousands of microbial genomes shed light on interconnected biogeochemical processes in an aquifer system.</title>
        <authorList>
            <person name="Anantharaman K."/>
            <person name="Brown C.T."/>
            <person name="Hug L.A."/>
            <person name="Sharon I."/>
            <person name="Castelle C.J."/>
            <person name="Probst A.J."/>
            <person name="Thomas B.C."/>
            <person name="Singh A."/>
            <person name="Wilkins M.J."/>
            <person name="Karaoz U."/>
            <person name="Brodie E.L."/>
            <person name="Williams K.H."/>
            <person name="Hubbard S.S."/>
            <person name="Banfield J.F."/>
        </authorList>
    </citation>
    <scope>NUCLEOTIDE SEQUENCE [LARGE SCALE GENOMIC DNA]</scope>
</reference>
<sequence>MSIHERIGYRPPPLSVPQIRLQNAWGEGPAALISEMMKIARYGFLERGESFSSSVLVALADEVEELVRDARGDRKLCLEAFLGEFDELLKKSNLNPL</sequence>
<dbReference type="AlphaFoldDB" id="A0A1F6DFK9"/>
<evidence type="ECO:0000313" key="2">
    <source>
        <dbReference type="Proteomes" id="UP000176377"/>
    </source>
</evidence>
<gene>
    <name evidence="1" type="ORF">A2765_01135</name>
</gene>
<evidence type="ECO:0000313" key="1">
    <source>
        <dbReference type="EMBL" id="OGG60156.1"/>
    </source>
</evidence>
<protein>
    <submittedName>
        <fullName evidence="1">Uncharacterized protein</fullName>
    </submittedName>
</protein>
<comment type="caution">
    <text evidence="1">The sequence shown here is derived from an EMBL/GenBank/DDBJ whole genome shotgun (WGS) entry which is preliminary data.</text>
</comment>
<dbReference type="Proteomes" id="UP000176377">
    <property type="component" value="Unassembled WGS sequence"/>
</dbReference>